<dbReference type="Proteomes" id="UP000203261">
    <property type="component" value="Segment"/>
</dbReference>
<dbReference type="RefSeq" id="YP_009302538.1">
    <property type="nucleotide sequence ID" value="NC_031245.1"/>
</dbReference>
<organism evidence="1 2">
    <name type="scientific">Bacillus phage SP-15</name>
    <dbReference type="NCBI Taxonomy" id="1792032"/>
    <lineage>
        <taxon>Viruses</taxon>
        <taxon>Duplodnaviria</taxon>
        <taxon>Heunggongvirae</taxon>
        <taxon>Uroviricota</taxon>
        <taxon>Caudoviricetes</taxon>
        <taxon>Thornevirus</taxon>
        <taxon>Thornevirus SP15</taxon>
    </lineage>
</organism>
<evidence type="ECO:0000313" key="1">
    <source>
        <dbReference type="EMBL" id="AMM44949.1"/>
    </source>
</evidence>
<dbReference type="EMBL" id="KT624200">
    <property type="protein sequence ID" value="AMM44949.1"/>
    <property type="molecule type" value="Genomic_DNA"/>
</dbReference>
<dbReference type="GO" id="GO:0016740">
    <property type="term" value="F:transferase activity"/>
    <property type="evidence" value="ECO:0007669"/>
    <property type="project" value="UniProtKB-KW"/>
</dbReference>
<sequence>MGIYYVARHKYHVDAMYPIWEGTGGEWIFVHREVHGYKGLEHSKKKFSDLTEKDLVIANCPLPEASSAKYKFVRLELMQHSPGQRTNMRERKCGMIDYGIVTTDSNWDLDYDLSPTYKRMRDEGRIFQAGAWFKKYYLDRMESKSDGNTILLAPASSNTAGGFLNVVGEQIIEKLLSEGYKVILMPHELDVYNLPGRGVIERLRERMANGELEGLELLDSKNTGIDKIEYAFTKSDICISDFSGTSYEFAYLNKPVIHLKNTSKDRWNPKYKHGNYHHTVGPLVDFEKCNFLPTVQFAMTAPEEFIQVSNEEWDRLEALHDTVGLREVDPITPSIKIILDCYDRLQQGNLPKKDY</sequence>
<dbReference type="Gene3D" id="3.40.50.12580">
    <property type="match status" value="1"/>
</dbReference>
<name>A0A127AW81_9CAUD</name>
<evidence type="ECO:0000313" key="2">
    <source>
        <dbReference type="Proteomes" id="UP000203261"/>
    </source>
</evidence>
<keyword evidence="1" id="KW-0808">Transferase</keyword>
<reference evidence="1 2" key="1">
    <citation type="submission" date="2015-08" db="EMBL/GenBank/DDBJ databases">
        <authorList>
            <person name="Babu N.S."/>
            <person name="Beckwith C.J."/>
            <person name="Beseler K.G."/>
            <person name="Brison A."/>
            <person name="Carone J.V."/>
            <person name="Caskin T.P."/>
            <person name="Diamond M."/>
            <person name="Durham M.E."/>
            <person name="Foxe J.M."/>
            <person name="Go M."/>
            <person name="Henderson B.A."/>
            <person name="Jones I.B."/>
            <person name="McGettigan J.A."/>
            <person name="Micheletti S.J."/>
            <person name="Nasrallah M.E."/>
            <person name="Ortiz D."/>
            <person name="Piller C.R."/>
            <person name="Privatt S.R."/>
            <person name="Schneider S.L."/>
            <person name="Sharp S."/>
            <person name="Smith T.C."/>
            <person name="Stanton J.D."/>
            <person name="Ullery H.E."/>
            <person name="Wilson R.J."/>
            <person name="Serrano M.G."/>
            <person name="Buck G."/>
            <person name="Lee V."/>
            <person name="Wang Y."/>
            <person name="Carvalho R."/>
            <person name="Voegtly L."/>
            <person name="Shi R."/>
            <person name="Duckworth R."/>
            <person name="Johnson A."/>
            <person name="Loviza R."/>
            <person name="Walstead R."/>
            <person name="Shah Z."/>
            <person name="Kiflezghi M."/>
            <person name="Wade K."/>
            <person name="Ball S.L."/>
            <person name="Bradley K.W."/>
            <person name="Asai D.J."/>
            <person name="Bowman C.A."/>
            <person name="Russell D.A."/>
            <person name="Pope W.H."/>
            <person name="Jacobs-Sera D."/>
            <person name="Hendrix R.W."/>
            <person name="Hatfull G.F."/>
        </authorList>
    </citation>
    <scope>NUCLEOTIDE SEQUENCE [LARGE SCALE GENOMIC DNA]</scope>
</reference>
<gene>
    <name evidence="1" type="ORF">SP15_151</name>
</gene>
<dbReference type="InterPro" id="IPR043148">
    <property type="entry name" value="TagF_C"/>
</dbReference>
<accession>A0A127AW81</accession>
<dbReference type="KEGG" id="vg:29125318"/>
<proteinExistence type="predicted"/>
<protein>
    <submittedName>
        <fullName evidence="1">CDP-glycerol:poly(Glycerophosphate) glycerophosphotransferase</fullName>
    </submittedName>
</protein>
<dbReference type="GeneID" id="29125318"/>
<keyword evidence="2" id="KW-1185">Reference proteome</keyword>